<feature type="non-terminal residue" evidence="1">
    <location>
        <position position="192"/>
    </location>
</feature>
<dbReference type="Proteomes" id="UP000789901">
    <property type="component" value="Unassembled WGS sequence"/>
</dbReference>
<proteinExistence type="predicted"/>
<keyword evidence="2" id="KW-1185">Reference proteome</keyword>
<comment type="caution">
    <text evidence="1">The sequence shown here is derived from an EMBL/GenBank/DDBJ whole genome shotgun (WGS) entry which is preliminary data.</text>
</comment>
<gene>
    <name evidence="1" type="ORF">GMARGA_LOCUS31179</name>
</gene>
<organism evidence="1 2">
    <name type="scientific">Gigaspora margarita</name>
    <dbReference type="NCBI Taxonomy" id="4874"/>
    <lineage>
        <taxon>Eukaryota</taxon>
        <taxon>Fungi</taxon>
        <taxon>Fungi incertae sedis</taxon>
        <taxon>Mucoromycota</taxon>
        <taxon>Glomeromycotina</taxon>
        <taxon>Glomeromycetes</taxon>
        <taxon>Diversisporales</taxon>
        <taxon>Gigasporaceae</taxon>
        <taxon>Gigaspora</taxon>
    </lineage>
</organism>
<feature type="non-terminal residue" evidence="1">
    <location>
        <position position="1"/>
    </location>
</feature>
<evidence type="ECO:0000313" key="2">
    <source>
        <dbReference type="Proteomes" id="UP000789901"/>
    </source>
</evidence>
<accession>A0ABN7WHS4</accession>
<reference evidence="1 2" key="1">
    <citation type="submission" date="2021-06" db="EMBL/GenBank/DDBJ databases">
        <authorList>
            <person name="Kallberg Y."/>
            <person name="Tangrot J."/>
            <person name="Rosling A."/>
        </authorList>
    </citation>
    <scope>NUCLEOTIDE SEQUENCE [LARGE SCALE GENOMIC DNA]</scope>
    <source>
        <strain evidence="1 2">120-4 pot B 10/14</strain>
    </source>
</reference>
<dbReference type="EMBL" id="CAJVQB010045844">
    <property type="protein sequence ID" value="CAG8832686.1"/>
    <property type="molecule type" value="Genomic_DNA"/>
</dbReference>
<protein>
    <submittedName>
        <fullName evidence="1">37036_t:CDS:1</fullName>
    </submittedName>
</protein>
<evidence type="ECO:0000313" key="1">
    <source>
        <dbReference type="EMBL" id="CAG8832686.1"/>
    </source>
</evidence>
<name>A0ABN7WHS4_GIGMA</name>
<sequence length="192" mass="22951">DIWQYQDIKLDERVWYSNVTINTIEQYKNLDLIFNMIEGSWHLQENGPTIISMLDSKSEKQSKQSRIDLGLFFVKQLLDYSEELLINDTESRKVKEDFFSNDINTFTLQLHCEILYQTTDVNSEYSSHKRTRRRDKYTLLKYEDCNLNTKGKKNRCMISCNKNLIRDKPEYPLTPVQECPLLQLKEIDYAER</sequence>